<organism evidence="2 3">
    <name type="scientific">Nocardiopsis tropica</name>
    <dbReference type="NCBI Taxonomy" id="109330"/>
    <lineage>
        <taxon>Bacteria</taxon>
        <taxon>Bacillati</taxon>
        <taxon>Actinomycetota</taxon>
        <taxon>Actinomycetes</taxon>
        <taxon>Streptosporangiales</taxon>
        <taxon>Nocardiopsidaceae</taxon>
        <taxon>Nocardiopsis</taxon>
    </lineage>
</organism>
<dbReference type="InterPro" id="IPR010985">
    <property type="entry name" value="Ribbon_hlx_hlx"/>
</dbReference>
<dbReference type="InterPro" id="IPR013321">
    <property type="entry name" value="Arc_rbn_hlx_hlx"/>
</dbReference>
<dbReference type="Proteomes" id="UP001348641">
    <property type="component" value="Unassembled WGS sequence"/>
</dbReference>
<name>A0ABU7KVH0_9ACTN</name>
<evidence type="ECO:0000313" key="3">
    <source>
        <dbReference type="Proteomes" id="UP001348641"/>
    </source>
</evidence>
<gene>
    <name evidence="2" type="ORF">Q8A49_19430</name>
</gene>
<evidence type="ECO:0000313" key="2">
    <source>
        <dbReference type="EMBL" id="MEE2052677.1"/>
    </source>
</evidence>
<sequence length="66" mass="7557">MNMNLRLPEDVHARIKEAAEEDGTSVNSEVVTAVREYLARRQTERVRRHALDIAQEDAELLARLAE</sequence>
<dbReference type="RefSeq" id="WP_330159685.1">
    <property type="nucleotide sequence ID" value="NZ_BAAAJA010000001.1"/>
</dbReference>
<feature type="domain" description="Arc-like DNA binding" evidence="1">
    <location>
        <begin position="4"/>
        <end position="39"/>
    </location>
</feature>
<evidence type="ECO:0000259" key="1">
    <source>
        <dbReference type="Pfam" id="PF03869"/>
    </source>
</evidence>
<protein>
    <submittedName>
        <fullName evidence="2">YlcI/YnfO family protein</fullName>
    </submittedName>
</protein>
<dbReference type="SUPFAM" id="SSF47598">
    <property type="entry name" value="Ribbon-helix-helix"/>
    <property type="match status" value="1"/>
</dbReference>
<dbReference type="Pfam" id="PF03869">
    <property type="entry name" value="Arc"/>
    <property type="match status" value="1"/>
</dbReference>
<proteinExistence type="predicted"/>
<dbReference type="EMBL" id="JAUUCC010000051">
    <property type="protein sequence ID" value="MEE2052677.1"/>
    <property type="molecule type" value="Genomic_DNA"/>
</dbReference>
<reference evidence="2 3" key="1">
    <citation type="submission" date="2023-07" db="EMBL/GenBank/DDBJ databases">
        <authorList>
            <person name="Girao M."/>
            <person name="Carvalho M.F."/>
        </authorList>
    </citation>
    <scope>NUCLEOTIDE SEQUENCE [LARGE SCALE GENOMIC DNA]</scope>
    <source>
        <strain evidence="2 3">66/93</strain>
    </source>
</reference>
<comment type="caution">
    <text evidence="2">The sequence shown here is derived from an EMBL/GenBank/DDBJ whole genome shotgun (WGS) entry which is preliminary data.</text>
</comment>
<accession>A0ABU7KVH0</accession>
<dbReference type="Gene3D" id="1.10.1220.10">
    <property type="entry name" value="Met repressor-like"/>
    <property type="match status" value="1"/>
</dbReference>
<dbReference type="NCBIfam" id="NF041551">
    <property type="entry name" value="YlcI_YnfO_N"/>
    <property type="match status" value="1"/>
</dbReference>
<dbReference type="InterPro" id="IPR005569">
    <property type="entry name" value="Arc_DNA-bd_dom"/>
</dbReference>